<accession>A0A8H7BRK0</accession>
<evidence type="ECO:0000313" key="2">
    <source>
        <dbReference type="EMBL" id="KAF7730694.1"/>
    </source>
</evidence>
<protein>
    <submittedName>
        <fullName evidence="2">Uncharacterized protein</fullName>
    </submittedName>
</protein>
<evidence type="ECO:0000256" key="1">
    <source>
        <dbReference type="SAM" id="MobiDB-lite"/>
    </source>
</evidence>
<keyword evidence="3" id="KW-1185">Reference proteome</keyword>
<feature type="region of interest" description="Disordered" evidence="1">
    <location>
        <begin position="62"/>
        <end position="118"/>
    </location>
</feature>
<gene>
    <name evidence="2" type="ORF">EC973_001643</name>
</gene>
<name>A0A8H7BRK0_9FUNG</name>
<comment type="caution">
    <text evidence="2">The sequence shown here is derived from an EMBL/GenBank/DDBJ whole genome shotgun (WGS) entry which is preliminary data.</text>
</comment>
<organism evidence="2 3">
    <name type="scientific">Apophysomyces ossiformis</name>
    <dbReference type="NCBI Taxonomy" id="679940"/>
    <lineage>
        <taxon>Eukaryota</taxon>
        <taxon>Fungi</taxon>
        <taxon>Fungi incertae sedis</taxon>
        <taxon>Mucoromycota</taxon>
        <taxon>Mucoromycotina</taxon>
        <taxon>Mucoromycetes</taxon>
        <taxon>Mucorales</taxon>
        <taxon>Mucorineae</taxon>
        <taxon>Mucoraceae</taxon>
        <taxon>Apophysomyces</taxon>
    </lineage>
</organism>
<proteinExistence type="predicted"/>
<dbReference type="Proteomes" id="UP000605846">
    <property type="component" value="Unassembled WGS sequence"/>
</dbReference>
<dbReference type="OrthoDB" id="10541509at2759"/>
<dbReference type="EMBL" id="JABAYA010000014">
    <property type="protein sequence ID" value="KAF7730694.1"/>
    <property type="molecule type" value="Genomic_DNA"/>
</dbReference>
<reference evidence="2" key="1">
    <citation type="submission" date="2020-01" db="EMBL/GenBank/DDBJ databases">
        <title>Genome Sequencing of Three Apophysomyces-Like Fungal Strains Confirms a Novel Fungal Genus in the Mucoromycota with divergent Burkholderia-like Endosymbiotic Bacteria.</title>
        <authorList>
            <person name="Stajich J.E."/>
            <person name="Macias A.M."/>
            <person name="Carter-House D."/>
            <person name="Lovett B."/>
            <person name="Kasson L.R."/>
            <person name="Berry K."/>
            <person name="Grigoriev I."/>
            <person name="Chang Y."/>
            <person name="Spatafora J."/>
            <person name="Kasson M.T."/>
        </authorList>
    </citation>
    <scope>NUCLEOTIDE SEQUENCE</scope>
    <source>
        <strain evidence="2">NRRL A-21654</strain>
    </source>
</reference>
<sequence>MGRYLSLLIMDCPEGYVTRITKLRKPLPYPTFAEHLPKQLLPILHVIWHARGVMTATLETLKSDTSYENPSFDDEDDGRDDISQNERPVLPPPCFTPRSAVKTTRKRKLLDLPEPEEE</sequence>
<evidence type="ECO:0000313" key="3">
    <source>
        <dbReference type="Proteomes" id="UP000605846"/>
    </source>
</evidence>
<dbReference type="AlphaFoldDB" id="A0A8H7BRK0"/>